<reference evidence="1" key="1">
    <citation type="submission" date="2020-05" db="EMBL/GenBank/DDBJ databases">
        <title>WGS assembly of Panicum virgatum.</title>
        <authorList>
            <person name="Lovell J.T."/>
            <person name="Jenkins J."/>
            <person name="Shu S."/>
            <person name="Juenger T.E."/>
            <person name="Schmutz J."/>
        </authorList>
    </citation>
    <scope>NUCLEOTIDE SEQUENCE</scope>
    <source>
        <strain evidence="1">AP13</strain>
    </source>
</reference>
<protein>
    <submittedName>
        <fullName evidence="1">Uncharacterized protein</fullName>
    </submittedName>
</protein>
<evidence type="ECO:0000313" key="2">
    <source>
        <dbReference type="Proteomes" id="UP000823388"/>
    </source>
</evidence>
<sequence length="251" mass="27624">MSATAADEAAVEARLQALRQMLGKKQQFEQAVADLAAVVRDRYAGASPALRKSMYSTVCRVATVLQTRYTAPGFWRAGLNLFVGTEKLVTNPAEKEHLKSCISRAREHLDEKENEDSIPSNREADTRFLFEGHLTVGQEPPPPAWLVADNLARELSILTESSGGQDGNSNRIESRAEDVTPAIMNFLESISGNRDLETALEESLQVGINIDHENPVLWYMLSHVVLTVYYGVACIPAATQLSTVMIKVCFS</sequence>
<keyword evidence="2" id="KW-1185">Reference proteome</keyword>
<comment type="caution">
    <text evidence="1">The sequence shown here is derived from an EMBL/GenBank/DDBJ whole genome shotgun (WGS) entry which is preliminary data.</text>
</comment>
<dbReference type="Proteomes" id="UP000823388">
    <property type="component" value="Chromosome 2N"/>
</dbReference>
<organism evidence="1 2">
    <name type="scientific">Panicum virgatum</name>
    <name type="common">Blackwell switchgrass</name>
    <dbReference type="NCBI Taxonomy" id="38727"/>
    <lineage>
        <taxon>Eukaryota</taxon>
        <taxon>Viridiplantae</taxon>
        <taxon>Streptophyta</taxon>
        <taxon>Embryophyta</taxon>
        <taxon>Tracheophyta</taxon>
        <taxon>Spermatophyta</taxon>
        <taxon>Magnoliopsida</taxon>
        <taxon>Liliopsida</taxon>
        <taxon>Poales</taxon>
        <taxon>Poaceae</taxon>
        <taxon>PACMAD clade</taxon>
        <taxon>Panicoideae</taxon>
        <taxon>Panicodae</taxon>
        <taxon>Paniceae</taxon>
        <taxon>Panicinae</taxon>
        <taxon>Panicum</taxon>
        <taxon>Panicum sect. Hiantes</taxon>
    </lineage>
</organism>
<dbReference type="AlphaFoldDB" id="A0A8T0VG02"/>
<evidence type="ECO:0000313" key="1">
    <source>
        <dbReference type="EMBL" id="KAG2635202.1"/>
    </source>
</evidence>
<name>A0A8T0VG02_PANVG</name>
<proteinExistence type="predicted"/>
<gene>
    <name evidence="1" type="ORF">PVAP13_2NG336246</name>
</gene>
<dbReference type="EMBL" id="CM029040">
    <property type="protein sequence ID" value="KAG2635202.1"/>
    <property type="molecule type" value="Genomic_DNA"/>
</dbReference>
<accession>A0A8T0VG02</accession>